<name>A0ABV9BRJ7_9ACTN</name>
<dbReference type="Proteomes" id="UP001595990">
    <property type="component" value="Unassembled WGS sequence"/>
</dbReference>
<accession>A0ABV9BRJ7</accession>
<gene>
    <name evidence="1" type="ORF">ACFPEN_25945</name>
</gene>
<comment type="caution">
    <text evidence="1">The sequence shown here is derived from an EMBL/GenBank/DDBJ whole genome shotgun (WGS) entry which is preliminary data.</text>
</comment>
<reference evidence="2" key="1">
    <citation type="journal article" date="2019" name="Int. J. Syst. Evol. Microbiol.">
        <title>The Global Catalogue of Microorganisms (GCM) 10K type strain sequencing project: providing services to taxonomists for standard genome sequencing and annotation.</title>
        <authorList>
            <consortium name="The Broad Institute Genomics Platform"/>
            <consortium name="The Broad Institute Genome Sequencing Center for Infectious Disease"/>
            <person name="Wu L."/>
            <person name="Ma J."/>
        </authorList>
    </citation>
    <scope>NUCLEOTIDE SEQUENCE [LARGE SCALE GENOMIC DNA]</scope>
    <source>
        <strain evidence="2">CECT 8064</strain>
    </source>
</reference>
<evidence type="ECO:0000313" key="1">
    <source>
        <dbReference type="EMBL" id="MFC4516365.1"/>
    </source>
</evidence>
<protein>
    <submittedName>
        <fullName evidence="1">Uncharacterized protein</fullName>
    </submittedName>
</protein>
<dbReference type="RefSeq" id="WP_417923567.1">
    <property type="nucleotide sequence ID" value="NZ_JBHSFS010000013.1"/>
</dbReference>
<dbReference type="EMBL" id="JBHSFS010000013">
    <property type="protein sequence ID" value="MFC4516365.1"/>
    <property type="molecule type" value="Genomic_DNA"/>
</dbReference>
<sequence>MSHSPAIVQVPGGPAIGVVIAAASGVGSLAGQFARLRGAASPAPGKGKYLVEELGYDAVVTRDAGPDLACLLTGHRGAIGTVAGHEP</sequence>
<dbReference type="Gene3D" id="3.40.50.720">
    <property type="entry name" value="NAD(P)-binding Rossmann-like Domain"/>
    <property type="match status" value="1"/>
</dbReference>
<evidence type="ECO:0000313" key="2">
    <source>
        <dbReference type="Proteomes" id="UP001595990"/>
    </source>
</evidence>
<organism evidence="1 2">
    <name type="scientific">Streptomyces ehimensis</name>
    <dbReference type="NCBI Taxonomy" id="68195"/>
    <lineage>
        <taxon>Bacteria</taxon>
        <taxon>Bacillati</taxon>
        <taxon>Actinomycetota</taxon>
        <taxon>Actinomycetes</taxon>
        <taxon>Kitasatosporales</taxon>
        <taxon>Streptomycetaceae</taxon>
        <taxon>Streptomyces</taxon>
    </lineage>
</organism>
<proteinExistence type="predicted"/>
<keyword evidence="2" id="KW-1185">Reference proteome</keyword>
<dbReference type="SUPFAM" id="SSF51735">
    <property type="entry name" value="NAD(P)-binding Rossmann-fold domains"/>
    <property type="match status" value="1"/>
</dbReference>
<dbReference type="InterPro" id="IPR036291">
    <property type="entry name" value="NAD(P)-bd_dom_sf"/>
</dbReference>